<dbReference type="InterPro" id="IPR008010">
    <property type="entry name" value="Tatp1"/>
</dbReference>
<sequence length="518" mass="57696">MSLRSGGRQLSFELLAGDLADDDADDTSPRSLPDTTSDGQRRRRRRSKRKRGFRSPPIEEAASEGEQPRGEGVGDAAAAFRVPDLRSTAVTVCESSEAGRSAASCVTYVGVELRQRSVSGSARVVAEDGTSSCGSSTRESAAAAAAAVADVAAAAWRPEANGGVKKKLEKEESLDWEKYMKETSNILGEVERLDNSPFRYFLGELYGGNALRSTISVGNEKKRQRVYNTMFHVPWRWQFLGIGEKDRSYCTFVCVIREMFDYDKMLQLIVAGFFVCLDSFLSLLTIMPARIVVTIWRVLKTRWGTIKLYVVYNVLEIFDKLCQSFGEDVLQVLFNSAEGLSACSTDNVTFELLRFLLDEAIAVVAFDILFCKFHQLIFLVLTIVLIDAIKHSFLAKFNEIKPVAYSEFLEDLCKQILNDKPDDRQKDLTFIPLAPACVVIRVLTPVYANLLPAGPFIWRIFWILLWSVLTYFMLAIFKILVGLILRCLANCSENIFCGASSTASTAAAVSYMAEFLIV</sequence>
<protein>
    <submittedName>
        <fullName evidence="8">Protein POLLEN DEFECTIVE IN GUIDANCE 1</fullName>
    </submittedName>
</protein>
<organism evidence="8 9">
    <name type="scientific">Dichanthelium oligosanthes</name>
    <dbReference type="NCBI Taxonomy" id="888268"/>
    <lineage>
        <taxon>Eukaryota</taxon>
        <taxon>Viridiplantae</taxon>
        <taxon>Streptophyta</taxon>
        <taxon>Embryophyta</taxon>
        <taxon>Tracheophyta</taxon>
        <taxon>Spermatophyta</taxon>
        <taxon>Magnoliopsida</taxon>
        <taxon>Liliopsida</taxon>
        <taxon>Poales</taxon>
        <taxon>Poaceae</taxon>
        <taxon>PACMAD clade</taxon>
        <taxon>Panicoideae</taxon>
        <taxon>Panicodae</taxon>
        <taxon>Paniceae</taxon>
        <taxon>Dichantheliinae</taxon>
        <taxon>Dichanthelium</taxon>
    </lineage>
</organism>
<evidence type="ECO:0000313" key="9">
    <source>
        <dbReference type="Proteomes" id="UP000095767"/>
    </source>
</evidence>
<feature type="compositionally biased region" description="Basic residues" evidence="6">
    <location>
        <begin position="41"/>
        <end position="53"/>
    </location>
</feature>
<accession>A0A1E5UPJ0</accession>
<evidence type="ECO:0000313" key="8">
    <source>
        <dbReference type="EMBL" id="OEL14787.1"/>
    </source>
</evidence>
<dbReference type="EMBL" id="LWDX02068995">
    <property type="protein sequence ID" value="OEL14787.1"/>
    <property type="molecule type" value="Genomic_DNA"/>
</dbReference>
<dbReference type="OrthoDB" id="29023at2759"/>
<evidence type="ECO:0000256" key="4">
    <source>
        <dbReference type="ARBA" id="ARBA00022989"/>
    </source>
</evidence>
<dbReference type="PANTHER" id="PTHR13317">
    <property type="entry name" value="TRANSMEMBRANE ANTERIOR POSTERIOR TRANSFORMATION PROTEIN 1 HOMOLOG"/>
    <property type="match status" value="1"/>
</dbReference>
<reference evidence="8 9" key="1">
    <citation type="submission" date="2016-09" db="EMBL/GenBank/DDBJ databases">
        <title>The draft genome of Dichanthelium oligosanthes: A C3 panicoid grass species.</title>
        <authorList>
            <person name="Studer A.J."/>
            <person name="Schnable J.C."/>
            <person name="Brutnell T.P."/>
        </authorList>
    </citation>
    <scope>NUCLEOTIDE SEQUENCE [LARGE SCALE GENOMIC DNA]</scope>
    <source>
        <strain evidence="9">cv. Kellogg 1175</strain>
        <tissue evidence="8">Leaf</tissue>
    </source>
</reference>
<feature type="transmembrane region" description="Helical" evidence="7">
    <location>
        <begin position="460"/>
        <end position="485"/>
    </location>
</feature>
<keyword evidence="9" id="KW-1185">Reference proteome</keyword>
<dbReference type="Pfam" id="PF05346">
    <property type="entry name" value="DUF747"/>
    <property type="match status" value="2"/>
</dbReference>
<gene>
    <name evidence="8" type="ORF">BAE44_0024196</name>
</gene>
<comment type="caution">
    <text evidence="8">The sequence shown here is derived from an EMBL/GenBank/DDBJ whole genome shotgun (WGS) entry which is preliminary data.</text>
</comment>
<dbReference type="GO" id="GO:0005789">
    <property type="term" value="C:endoplasmic reticulum membrane"/>
    <property type="evidence" value="ECO:0007669"/>
    <property type="project" value="TreeGrafter"/>
</dbReference>
<proteinExistence type="inferred from homology"/>
<evidence type="ECO:0000256" key="3">
    <source>
        <dbReference type="ARBA" id="ARBA00022692"/>
    </source>
</evidence>
<evidence type="ECO:0000256" key="7">
    <source>
        <dbReference type="SAM" id="Phobius"/>
    </source>
</evidence>
<feature type="transmembrane region" description="Helical" evidence="7">
    <location>
        <begin position="428"/>
        <end position="448"/>
    </location>
</feature>
<feature type="region of interest" description="Disordered" evidence="6">
    <location>
        <begin position="19"/>
        <end position="73"/>
    </location>
</feature>
<dbReference type="AlphaFoldDB" id="A0A1E5UPJ0"/>
<dbReference type="Proteomes" id="UP000095767">
    <property type="component" value="Unassembled WGS sequence"/>
</dbReference>
<evidence type="ECO:0000256" key="1">
    <source>
        <dbReference type="ARBA" id="ARBA00004141"/>
    </source>
</evidence>
<keyword evidence="4 7" id="KW-1133">Transmembrane helix</keyword>
<evidence type="ECO:0000256" key="6">
    <source>
        <dbReference type="SAM" id="MobiDB-lite"/>
    </source>
</evidence>
<keyword evidence="3 7" id="KW-0812">Transmembrane</keyword>
<comment type="subcellular location">
    <subcellularLocation>
        <location evidence="1">Membrane</location>
        <topology evidence="1">Multi-pass membrane protein</topology>
    </subcellularLocation>
</comment>
<comment type="similarity">
    <text evidence="2">Belongs to the TAPT1 family.</text>
</comment>
<keyword evidence="5 7" id="KW-0472">Membrane</keyword>
<feature type="compositionally biased region" description="Polar residues" evidence="6">
    <location>
        <begin position="29"/>
        <end position="38"/>
    </location>
</feature>
<dbReference type="STRING" id="888268.A0A1E5UPJ0"/>
<evidence type="ECO:0000256" key="2">
    <source>
        <dbReference type="ARBA" id="ARBA00008803"/>
    </source>
</evidence>
<evidence type="ECO:0000256" key="5">
    <source>
        <dbReference type="ARBA" id="ARBA00023136"/>
    </source>
</evidence>
<name>A0A1E5UPJ0_9POAL</name>
<feature type="transmembrane region" description="Helical" evidence="7">
    <location>
        <begin position="266"/>
        <end position="287"/>
    </location>
</feature>
<dbReference type="PANTHER" id="PTHR13317:SF4">
    <property type="entry name" value="TRANSMEMBRANE ANTERIOR POSTERIOR TRANSFORMATION PROTEIN 1 HOMOLOG"/>
    <property type="match status" value="1"/>
</dbReference>